<evidence type="ECO:0000313" key="2">
    <source>
        <dbReference type="Proteomes" id="UP000215506"/>
    </source>
</evidence>
<proteinExistence type="predicted"/>
<sequence length="146" mass="16160">MAFVIDDTVEIDAPAEVVWKVLTDLGSYGEWNPFVAECRSTLEPGDPIEMHVRLGSPKPRKQVEYIRTHTPGTEFSYSMKPVPLGILHSLRSHTVTPLDNGRTRYRSHFELGGLLRPVVTLALGKALQSGFGGMTAAVKERAESLR</sequence>
<keyword evidence="2" id="KW-1185">Reference proteome</keyword>
<dbReference type="EMBL" id="NGAF01000013">
    <property type="protein sequence ID" value="OXR42541.1"/>
    <property type="molecule type" value="Genomic_DNA"/>
</dbReference>
<reference evidence="1 2" key="1">
    <citation type="submission" date="2017-07" db="EMBL/GenBank/DDBJ databases">
        <title>First draft Genome Sequence of Nocardia cerradoensis isolated from human infection.</title>
        <authorList>
            <person name="Carrasco G."/>
        </authorList>
    </citation>
    <scope>NUCLEOTIDE SEQUENCE [LARGE SCALE GENOMIC DNA]</scope>
    <source>
        <strain evidence="1 2">CNM20130759</strain>
    </source>
</reference>
<dbReference type="AlphaFoldDB" id="A0A231H166"/>
<dbReference type="Proteomes" id="UP000215506">
    <property type="component" value="Unassembled WGS sequence"/>
</dbReference>
<dbReference type="CDD" id="cd07822">
    <property type="entry name" value="SRPBCC_4"/>
    <property type="match status" value="1"/>
</dbReference>
<dbReference type="Pfam" id="PF10604">
    <property type="entry name" value="Polyketide_cyc2"/>
    <property type="match status" value="1"/>
</dbReference>
<accession>A0A231H166</accession>
<dbReference type="InterPro" id="IPR023393">
    <property type="entry name" value="START-like_dom_sf"/>
</dbReference>
<evidence type="ECO:0008006" key="3">
    <source>
        <dbReference type="Google" id="ProtNLM"/>
    </source>
</evidence>
<organism evidence="1 2">
    <name type="scientific">Nocardia cerradoensis</name>
    <dbReference type="NCBI Taxonomy" id="85688"/>
    <lineage>
        <taxon>Bacteria</taxon>
        <taxon>Bacillati</taxon>
        <taxon>Actinomycetota</taxon>
        <taxon>Actinomycetes</taxon>
        <taxon>Mycobacteriales</taxon>
        <taxon>Nocardiaceae</taxon>
        <taxon>Nocardia</taxon>
    </lineage>
</organism>
<dbReference type="Gene3D" id="3.30.530.20">
    <property type="match status" value="1"/>
</dbReference>
<dbReference type="SUPFAM" id="SSF55961">
    <property type="entry name" value="Bet v1-like"/>
    <property type="match status" value="1"/>
</dbReference>
<dbReference type="InterPro" id="IPR019587">
    <property type="entry name" value="Polyketide_cyclase/dehydratase"/>
</dbReference>
<gene>
    <name evidence="1" type="ORF">B7C42_05317</name>
</gene>
<evidence type="ECO:0000313" key="1">
    <source>
        <dbReference type="EMBL" id="OXR42541.1"/>
    </source>
</evidence>
<protein>
    <recommendedName>
        <fullName evidence="3">Polyketide cyclase</fullName>
    </recommendedName>
</protein>
<dbReference type="RefSeq" id="WP_039777331.1">
    <property type="nucleotide sequence ID" value="NZ_JAAXOR010000001.1"/>
</dbReference>
<name>A0A231H166_9NOCA</name>
<comment type="caution">
    <text evidence="1">The sequence shown here is derived from an EMBL/GenBank/DDBJ whole genome shotgun (WGS) entry which is preliminary data.</text>
</comment>